<evidence type="ECO:0000256" key="3">
    <source>
        <dbReference type="ARBA" id="ARBA00022448"/>
    </source>
</evidence>
<dbReference type="EMBL" id="CP158165">
    <property type="protein sequence ID" value="XBV28495.1"/>
    <property type="molecule type" value="Genomic_DNA"/>
</dbReference>
<protein>
    <recommendedName>
        <fullName evidence="10">Large-conductance mechanosensitive channel</fullName>
    </recommendedName>
</protein>
<evidence type="ECO:0000256" key="10">
    <source>
        <dbReference type="HAMAP-Rule" id="MF_00115"/>
    </source>
</evidence>
<dbReference type="AlphaFoldDB" id="A0AAU7TNE3"/>
<sequence length="128" mass="13946">MLKGFKEFIMRGNVVDLAVAVVIGAAFTKIVTALVDGLINPLIAAIFGKADLTGVGNFTVNDAKFSLGLVLDAALSFLFVAAAVYFFIVLPLNKLAERRKRGQEPEPDPLTTDQELLTEIRDLLRARR</sequence>
<dbReference type="Gene3D" id="1.10.1200.120">
    <property type="entry name" value="Large-conductance mechanosensitive channel, MscL, domain 1"/>
    <property type="match status" value="1"/>
</dbReference>
<keyword evidence="9 10" id="KW-0407">Ion channel</keyword>
<dbReference type="RefSeq" id="WP_350281247.1">
    <property type="nucleotide sequence ID" value="NZ_CP158165.1"/>
</dbReference>
<dbReference type="InterPro" id="IPR037673">
    <property type="entry name" value="MSC/AndL"/>
</dbReference>
<feature type="transmembrane region" description="Helical" evidence="10">
    <location>
        <begin position="73"/>
        <end position="92"/>
    </location>
</feature>
<evidence type="ECO:0000256" key="2">
    <source>
        <dbReference type="ARBA" id="ARBA00007254"/>
    </source>
</evidence>
<dbReference type="Pfam" id="PF01741">
    <property type="entry name" value="MscL"/>
    <property type="match status" value="1"/>
</dbReference>
<keyword evidence="4 10" id="KW-1003">Cell membrane</keyword>
<proteinExistence type="inferred from homology"/>
<evidence type="ECO:0000256" key="8">
    <source>
        <dbReference type="ARBA" id="ARBA00023136"/>
    </source>
</evidence>
<evidence type="ECO:0000313" key="11">
    <source>
        <dbReference type="EMBL" id="XBV28495.1"/>
    </source>
</evidence>
<dbReference type="PANTHER" id="PTHR30266:SF2">
    <property type="entry name" value="LARGE-CONDUCTANCE MECHANOSENSITIVE CHANNEL"/>
    <property type="match status" value="1"/>
</dbReference>
<dbReference type="GO" id="GO:0008381">
    <property type="term" value="F:mechanosensitive monoatomic ion channel activity"/>
    <property type="evidence" value="ECO:0007669"/>
    <property type="project" value="UniProtKB-UniRule"/>
</dbReference>
<dbReference type="PANTHER" id="PTHR30266">
    <property type="entry name" value="MECHANOSENSITIVE CHANNEL MSCL"/>
    <property type="match status" value="1"/>
</dbReference>
<dbReference type="InterPro" id="IPR019823">
    <property type="entry name" value="Mechanosensitive_channel_CS"/>
</dbReference>
<dbReference type="GO" id="GO:0005886">
    <property type="term" value="C:plasma membrane"/>
    <property type="evidence" value="ECO:0007669"/>
    <property type="project" value="UniProtKB-SubCell"/>
</dbReference>
<organism evidence="11">
    <name type="scientific">Kribbella sp. HUAS MG21</name>
    <dbReference type="NCBI Taxonomy" id="3160966"/>
    <lineage>
        <taxon>Bacteria</taxon>
        <taxon>Bacillati</taxon>
        <taxon>Actinomycetota</taxon>
        <taxon>Actinomycetes</taxon>
        <taxon>Propionibacteriales</taxon>
        <taxon>Kribbellaceae</taxon>
        <taxon>Kribbella</taxon>
    </lineage>
</organism>
<evidence type="ECO:0000256" key="4">
    <source>
        <dbReference type="ARBA" id="ARBA00022475"/>
    </source>
</evidence>
<name>A0AAU7TNE3_9ACTN</name>
<keyword evidence="6 10" id="KW-1133">Transmembrane helix</keyword>
<keyword evidence="3 10" id="KW-0813">Transport</keyword>
<keyword evidence="5 10" id="KW-0812">Transmembrane</keyword>
<comment type="function">
    <text evidence="10">Channel that opens in response to stretch forces in the membrane lipid bilayer. May participate in the regulation of osmotic pressure changes within the cell.</text>
</comment>
<dbReference type="PROSITE" id="PS01327">
    <property type="entry name" value="MSCL"/>
    <property type="match status" value="1"/>
</dbReference>
<keyword evidence="8 10" id="KW-0472">Membrane</keyword>
<dbReference type="InterPro" id="IPR001185">
    <property type="entry name" value="MS_channel"/>
</dbReference>
<dbReference type="HAMAP" id="MF_00115">
    <property type="entry name" value="MscL"/>
    <property type="match status" value="1"/>
</dbReference>
<dbReference type="SUPFAM" id="SSF81330">
    <property type="entry name" value="Gated mechanosensitive channel"/>
    <property type="match status" value="1"/>
</dbReference>
<evidence type="ECO:0000256" key="6">
    <source>
        <dbReference type="ARBA" id="ARBA00022989"/>
    </source>
</evidence>
<comment type="subunit">
    <text evidence="10">Homopentamer.</text>
</comment>
<comment type="similarity">
    <text evidence="2 10">Belongs to the MscL family.</text>
</comment>
<reference evidence="11" key="1">
    <citation type="submission" date="2024-06" db="EMBL/GenBank/DDBJ databases">
        <title>Kribbella sp. strain HUAS MG21 genome sequences.</title>
        <authorList>
            <person name="Mo P."/>
        </authorList>
    </citation>
    <scope>NUCLEOTIDE SEQUENCE</scope>
    <source>
        <strain evidence="11">HUAS MG21</strain>
    </source>
</reference>
<dbReference type="InterPro" id="IPR036019">
    <property type="entry name" value="MscL_channel"/>
</dbReference>
<comment type="subcellular location">
    <subcellularLocation>
        <location evidence="1 10">Cell membrane</location>
        <topology evidence="1 10">Multi-pass membrane protein</topology>
    </subcellularLocation>
</comment>
<gene>
    <name evidence="10 11" type="primary">mscL</name>
    <name evidence="11" type="ORF">ABN611_19100</name>
</gene>
<dbReference type="NCBIfam" id="TIGR00220">
    <property type="entry name" value="mscL"/>
    <property type="match status" value="1"/>
</dbReference>
<evidence type="ECO:0000256" key="9">
    <source>
        <dbReference type="ARBA" id="ARBA00023303"/>
    </source>
</evidence>
<accession>A0AAU7TNE3</accession>
<evidence type="ECO:0000256" key="7">
    <source>
        <dbReference type="ARBA" id="ARBA00023065"/>
    </source>
</evidence>
<keyword evidence="7 10" id="KW-0406">Ion transport</keyword>
<feature type="transmembrane region" description="Helical" evidence="10">
    <location>
        <begin position="12"/>
        <end position="35"/>
    </location>
</feature>
<evidence type="ECO:0000256" key="1">
    <source>
        <dbReference type="ARBA" id="ARBA00004651"/>
    </source>
</evidence>
<evidence type="ECO:0000256" key="5">
    <source>
        <dbReference type="ARBA" id="ARBA00022692"/>
    </source>
</evidence>
<dbReference type="PRINTS" id="PR01264">
    <property type="entry name" value="MECHCHANNEL"/>
</dbReference>